<dbReference type="Proteomes" id="UP000059680">
    <property type="component" value="Chromosome 6"/>
</dbReference>
<reference evidence="2 3" key="3">
    <citation type="journal article" date="2013" name="Rice">
        <title>Improvement of the Oryza sativa Nipponbare reference genome using next generation sequence and optical map data.</title>
        <authorList>
            <person name="Kawahara Y."/>
            <person name="de la Bastide M."/>
            <person name="Hamilton J.P."/>
            <person name="Kanamori H."/>
            <person name="McCombie W.R."/>
            <person name="Ouyang S."/>
            <person name="Schwartz D.C."/>
            <person name="Tanaka T."/>
            <person name="Wu J."/>
            <person name="Zhou S."/>
            <person name="Childs K.L."/>
            <person name="Davidson R.M."/>
            <person name="Lin H."/>
            <person name="Quesada-Ocampo L."/>
            <person name="Vaillancourt B."/>
            <person name="Sakai H."/>
            <person name="Lee S.S."/>
            <person name="Kim J."/>
            <person name="Numa H."/>
            <person name="Itoh T."/>
            <person name="Buell C.R."/>
            <person name="Matsumoto T."/>
        </authorList>
    </citation>
    <scope>NUCLEOTIDE SEQUENCE [LARGE SCALE GENOMIC DNA]</scope>
    <source>
        <strain evidence="3">cv. Nipponbare</strain>
    </source>
</reference>
<accession>A0A0P0WZW6</accession>
<gene>
    <name evidence="2" type="ordered locus">Os06g0652800</name>
    <name evidence="2" type="ORF">OSNPB_060652800</name>
</gene>
<dbReference type="InParanoid" id="A0A0P0WZW6"/>
<keyword evidence="3" id="KW-1185">Reference proteome</keyword>
<reference evidence="2 3" key="2">
    <citation type="journal article" date="2013" name="Plant Cell Physiol.">
        <title>Rice Annotation Project Database (RAP-DB): an integrative and interactive database for rice genomics.</title>
        <authorList>
            <person name="Sakai H."/>
            <person name="Lee S.S."/>
            <person name="Tanaka T."/>
            <person name="Numa H."/>
            <person name="Kim J."/>
            <person name="Kawahara Y."/>
            <person name="Wakimoto H."/>
            <person name="Yang C.C."/>
            <person name="Iwamoto M."/>
            <person name="Abe T."/>
            <person name="Yamada Y."/>
            <person name="Muto A."/>
            <person name="Inokuchi H."/>
            <person name="Ikemura T."/>
            <person name="Matsumoto T."/>
            <person name="Sasaki T."/>
            <person name="Itoh T."/>
        </authorList>
    </citation>
    <scope>NUCLEOTIDE SEQUENCE [LARGE SCALE GENOMIC DNA]</scope>
    <source>
        <strain evidence="3">cv. Nipponbare</strain>
    </source>
</reference>
<organism evidence="2 3">
    <name type="scientific">Oryza sativa subsp. japonica</name>
    <name type="common">Rice</name>
    <dbReference type="NCBI Taxonomy" id="39947"/>
    <lineage>
        <taxon>Eukaryota</taxon>
        <taxon>Viridiplantae</taxon>
        <taxon>Streptophyta</taxon>
        <taxon>Embryophyta</taxon>
        <taxon>Tracheophyta</taxon>
        <taxon>Spermatophyta</taxon>
        <taxon>Magnoliopsida</taxon>
        <taxon>Liliopsida</taxon>
        <taxon>Poales</taxon>
        <taxon>Poaceae</taxon>
        <taxon>BOP clade</taxon>
        <taxon>Oryzoideae</taxon>
        <taxon>Oryzeae</taxon>
        <taxon>Oryzinae</taxon>
        <taxon>Oryza</taxon>
        <taxon>Oryza sativa</taxon>
    </lineage>
</organism>
<evidence type="ECO:0000313" key="2">
    <source>
        <dbReference type="EMBL" id="BAS98920.1"/>
    </source>
</evidence>
<evidence type="ECO:0000313" key="3">
    <source>
        <dbReference type="Proteomes" id="UP000059680"/>
    </source>
</evidence>
<reference evidence="3" key="1">
    <citation type="journal article" date="2005" name="Nature">
        <title>The map-based sequence of the rice genome.</title>
        <authorList>
            <consortium name="International rice genome sequencing project (IRGSP)"/>
            <person name="Matsumoto T."/>
            <person name="Wu J."/>
            <person name="Kanamori H."/>
            <person name="Katayose Y."/>
            <person name="Fujisawa M."/>
            <person name="Namiki N."/>
            <person name="Mizuno H."/>
            <person name="Yamamoto K."/>
            <person name="Antonio B.A."/>
            <person name="Baba T."/>
            <person name="Sakata K."/>
            <person name="Nagamura Y."/>
            <person name="Aoki H."/>
            <person name="Arikawa K."/>
            <person name="Arita K."/>
            <person name="Bito T."/>
            <person name="Chiden Y."/>
            <person name="Fujitsuka N."/>
            <person name="Fukunaka R."/>
            <person name="Hamada M."/>
            <person name="Harada C."/>
            <person name="Hayashi A."/>
            <person name="Hijishita S."/>
            <person name="Honda M."/>
            <person name="Hosokawa S."/>
            <person name="Ichikawa Y."/>
            <person name="Idonuma A."/>
            <person name="Iijima M."/>
            <person name="Ikeda M."/>
            <person name="Ikeno M."/>
            <person name="Ito K."/>
            <person name="Ito S."/>
            <person name="Ito T."/>
            <person name="Ito Y."/>
            <person name="Ito Y."/>
            <person name="Iwabuchi A."/>
            <person name="Kamiya K."/>
            <person name="Karasawa W."/>
            <person name="Kurita K."/>
            <person name="Katagiri S."/>
            <person name="Kikuta A."/>
            <person name="Kobayashi H."/>
            <person name="Kobayashi N."/>
            <person name="Machita K."/>
            <person name="Maehara T."/>
            <person name="Masukawa M."/>
            <person name="Mizubayashi T."/>
            <person name="Mukai Y."/>
            <person name="Nagasaki H."/>
            <person name="Nagata Y."/>
            <person name="Naito S."/>
            <person name="Nakashima M."/>
            <person name="Nakama Y."/>
            <person name="Nakamichi Y."/>
            <person name="Nakamura M."/>
            <person name="Meguro A."/>
            <person name="Negishi M."/>
            <person name="Ohta I."/>
            <person name="Ohta T."/>
            <person name="Okamoto M."/>
            <person name="Ono N."/>
            <person name="Saji S."/>
            <person name="Sakaguchi M."/>
            <person name="Sakai K."/>
            <person name="Shibata M."/>
            <person name="Shimokawa T."/>
            <person name="Song J."/>
            <person name="Takazaki Y."/>
            <person name="Terasawa K."/>
            <person name="Tsugane M."/>
            <person name="Tsuji K."/>
            <person name="Ueda S."/>
            <person name="Waki K."/>
            <person name="Yamagata H."/>
            <person name="Yamamoto M."/>
            <person name="Yamamoto S."/>
            <person name="Yamane H."/>
            <person name="Yoshiki S."/>
            <person name="Yoshihara R."/>
            <person name="Yukawa K."/>
            <person name="Zhong H."/>
            <person name="Yano M."/>
            <person name="Yuan Q."/>
            <person name="Ouyang S."/>
            <person name="Liu J."/>
            <person name="Jones K.M."/>
            <person name="Gansberger K."/>
            <person name="Moffat K."/>
            <person name="Hill J."/>
            <person name="Bera J."/>
            <person name="Fadrosh D."/>
            <person name="Jin S."/>
            <person name="Johri S."/>
            <person name="Kim M."/>
            <person name="Overton L."/>
            <person name="Reardon M."/>
            <person name="Tsitrin T."/>
            <person name="Vuong H."/>
            <person name="Weaver B."/>
            <person name="Ciecko A."/>
            <person name="Tallon L."/>
            <person name="Jackson J."/>
            <person name="Pai G."/>
            <person name="Aken S.V."/>
            <person name="Utterback T."/>
            <person name="Reidmuller S."/>
            <person name="Feldblyum T."/>
            <person name="Hsiao J."/>
            <person name="Zismann V."/>
            <person name="Iobst S."/>
            <person name="de Vazeille A.R."/>
            <person name="Buell C.R."/>
            <person name="Ying K."/>
            <person name="Li Y."/>
            <person name="Lu T."/>
            <person name="Huang Y."/>
            <person name="Zhao Q."/>
            <person name="Feng Q."/>
            <person name="Zhang L."/>
            <person name="Zhu J."/>
            <person name="Weng Q."/>
            <person name="Mu J."/>
            <person name="Lu Y."/>
            <person name="Fan D."/>
            <person name="Liu Y."/>
            <person name="Guan J."/>
            <person name="Zhang Y."/>
            <person name="Yu S."/>
            <person name="Liu X."/>
            <person name="Zhang Y."/>
            <person name="Hong G."/>
            <person name="Han B."/>
            <person name="Choisne N."/>
            <person name="Demange N."/>
            <person name="Orjeda G."/>
            <person name="Samain S."/>
            <person name="Cattolico L."/>
            <person name="Pelletier E."/>
            <person name="Couloux A."/>
            <person name="Segurens B."/>
            <person name="Wincker P."/>
            <person name="D'Hont A."/>
            <person name="Scarpelli C."/>
            <person name="Weissenbach J."/>
            <person name="Salanoubat M."/>
            <person name="Quetier F."/>
            <person name="Yu Y."/>
            <person name="Kim H.R."/>
            <person name="Rambo T."/>
            <person name="Currie J."/>
            <person name="Collura K."/>
            <person name="Luo M."/>
            <person name="Yang T."/>
            <person name="Ammiraju J.S.S."/>
            <person name="Engler F."/>
            <person name="Soderlund C."/>
            <person name="Wing R.A."/>
            <person name="Palmer L.E."/>
            <person name="de la Bastide M."/>
            <person name="Spiegel L."/>
            <person name="Nascimento L."/>
            <person name="Zutavern T."/>
            <person name="O'Shaughnessy A."/>
            <person name="Dike S."/>
            <person name="Dedhia N."/>
            <person name="Preston R."/>
            <person name="Balija V."/>
            <person name="McCombie W.R."/>
            <person name="Chow T."/>
            <person name="Chen H."/>
            <person name="Chung M."/>
            <person name="Chen C."/>
            <person name="Shaw J."/>
            <person name="Wu H."/>
            <person name="Hsiao K."/>
            <person name="Chao Y."/>
            <person name="Chu M."/>
            <person name="Cheng C."/>
            <person name="Hour A."/>
            <person name="Lee P."/>
            <person name="Lin S."/>
            <person name="Lin Y."/>
            <person name="Liou J."/>
            <person name="Liu S."/>
            <person name="Hsing Y."/>
            <person name="Raghuvanshi S."/>
            <person name="Mohanty A."/>
            <person name="Bharti A.K."/>
            <person name="Gaur A."/>
            <person name="Gupta V."/>
            <person name="Kumar D."/>
            <person name="Ravi V."/>
            <person name="Vij S."/>
            <person name="Kapur A."/>
            <person name="Khurana P."/>
            <person name="Khurana P."/>
            <person name="Khurana J.P."/>
            <person name="Tyagi A.K."/>
            <person name="Gaikwad K."/>
            <person name="Singh A."/>
            <person name="Dalal V."/>
            <person name="Srivastava S."/>
            <person name="Dixit A."/>
            <person name="Pal A.K."/>
            <person name="Ghazi I.A."/>
            <person name="Yadav M."/>
            <person name="Pandit A."/>
            <person name="Bhargava A."/>
            <person name="Sureshbabu K."/>
            <person name="Batra K."/>
            <person name="Sharma T.R."/>
            <person name="Mohapatra T."/>
            <person name="Singh N.K."/>
            <person name="Messing J."/>
            <person name="Nelson A.B."/>
            <person name="Fuks G."/>
            <person name="Kavchok S."/>
            <person name="Keizer G."/>
            <person name="Linton E."/>
            <person name="Llaca V."/>
            <person name="Song R."/>
            <person name="Tanyolac B."/>
            <person name="Young S."/>
            <person name="Ho-Il K."/>
            <person name="Hahn J.H."/>
            <person name="Sangsakoo G."/>
            <person name="Vanavichit A."/>
            <person name="de Mattos Luiz.A.T."/>
            <person name="Zimmer P.D."/>
            <person name="Malone G."/>
            <person name="Dellagostin O."/>
            <person name="de Oliveira A.C."/>
            <person name="Bevan M."/>
            <person name="Bancroft I."/>
            <person name="Minx P."/>
            <person name="Cordum H."/>
            <person name="Wilson R."/>
            <person name="Cheng Z."/>
            <person name="Jin W."/>
            <person name="Jiang J."/>
            <person name="Leong S.A."/>
            <person name="Iwama H."/>
            <person name="Gojobori T."/>
            <person name="Itoh T."/>
            <person name="Niimura Y."/>
            <person name="Fujii Y."/>
            <person name="Habara T."/>
            <person name="Sakai H."/>
            <person name="Sato Y."/>
            <person name="Wilson G."/>
            <person name="Kumar K."/>
            <person name="McCouch S."/>
            <person name="Juretic N."/>
            <person name="Hoen D."/>
            <person name="Wright S."/>
            <person name="Bruskiewich R."/>
            <person name="Bureau T."/>
            <person name="Miyao A."/>
            <person name="Hirochika H."/>
            <person name="Nishikawa T."/>
            <person name="Kadowaki K."/>
            <person name="Sugiura M."/>
            <person name="Burr B."/>
            <person name="Sasaki T."/>
        </authorList>
    </citation>
    <scope>NUCLEOTIDE SEQUENCE [LARGE SCALE GENOMIC DNA]</scope>
    <source>
        <strain evidence="3">cv. Nipponbare</strain>
    </source>
</reference>
<protein>
    <submittedName>
        <fullName evidence="2">Os06g0652800 protein</fullName>
    </submittedName>
</protein>
<dbReference type="PaxDb" id="39947-A0A0P0WZW6"/>
<sequence>MRRAIHRHRFLEEVPNQSAVAESIQTAEKASTAMVESRATVEWLPGGGFVPPATRAAEWEWCRRSRRSRRRRCGQGGVATRRRRSGVATMEMELVSHPP</sequence>
<dbReference type="EMBL" id="AP014962">
    <property type="protein sequence ID" value="BAS98920.1"/>
    <property type="molecule type" value="Genomic_DNA"/>
</dbReference>
<dbReference type="AlphaFoldDB" id="A0A0P0WZW6"/>
<proteinExistence type="predicted"/>
<evidence type="ECO:0000256" key="1">
    <source>
        <dbReference type="SAM" id="MobiDB-lite"/>
    </source>
</evidence>
<feature type="region of interest" description="Disordered" evidence="1">
    <location>
        <begin position="71"/>
        <end position="99"/>
    </location>
</feature>
<name>A0A0P0WZW6_ORYSJ</name>